<dbReference type="InterPro" id="IPR025110">
    <property type="entry name" value="AMP-bd_C"/>
</dbReference>
<evidence type="ECO:0000313" key="5">
    <source>
        <dbReference type="EMBL" id="XCM37704.1"/>
    </source>
</evidence>
<dbReference type="GO" id="GO:0044550">
    <property type="term" value="P:secondary metabolite biosynthetic process"/>
    <property type="evidence" value="ECO:0007669"/>
    <property type="project" value="UniProtKB-ARBA"/>
</dbReference>
<dbReference type="InterPro" id="IPR045851">
    <property type="entry name" value="AMP-bd_C_sf"/>
</dbReference>
<evidence type="ECO:0000256" key="2">
    <source>
        <dbReference type="ARBA" id="ARBA00022450"/>
    </source>
</evidence>
<dbReference type="GO" id="GO:0043041">
    <property type="term" value="P:amino acid activation for nonribosomal peptide biosynthetic process"/>
    <property type="evidence" value="ECO:0007669"/>
    <property type="project" value="TreeGrafter"/>
</dbReference>
<dbReference type="PANTHER" id="PTHR45527:SF1">
    <property type="entry name" value="FATTY ACID SYNTHASE"/>
    <property type="match status" value="1"/>
</dbReference>
<feature type="domain" description="Carrier" evidence="4">
    <location>
        <begin position="567"/>
        <end position="643"/>
    </location>
</feature>
<dbReference type="InterPro" id="IPR009081">
    <property type="entry name" value="PP-bd_ACP"/>
</dbReference>
<dbReference type="PRINTS" id="PR00154">
    <property type="entry name" value="AMPBINDING"/>
</dbReference>
<dbReference type="Pfam" id="PF00501">
    <property type="entry name" value="AMP-binding"/>
    <property type="match status" value="1"/>
</dbReference>
<dbReference type="InterPro" id="IPR010071">
    <property type="entry name" value="AA_adenyl_dom"/>
</dbReference>
<dbReference type="EMBL" id="CP159837">
    <property type="protein sequence ID" value="XCM37704.1"/>
    <property type="molecule type" value="Genomic_DNA"/>
</dbReference>
<dbReference type="Pfam" id="PF00550">
    <property type="entry name" value="PP-binding"/>
    <property type="match status" value="1"/>
</dbReference>
<dbReference type="PANTHER" id="PTHR45527">
    <property type="entry name" value="NONRIBOSOMAL PEPTIDE SYNTHETASE"/>
    <property type="match status" value="1"/>
</dbReference>
<dbReference type="Gene3D" id="1.10.1200.10">
    <property type="entry name" value="ACP-like"/>
    <property type="match status" value="1"/>
</dbReference>
<dbReference type="CDD" id="cd17651">
    <property type="entry name" value="A_NRPS_VisG_like"/>
    <property type="match status" value="1"/>
</dbReference>
<dbReference type="GO" id="GO:0005737">
    <property type="term" value="C:cytoplasm"/>
    <property type="evidence" value="ECO:0007669"/>
    <property type="project" value="TreeGrafter"/>
</dbReference>
<dbReference type="SUPFAM" id="SSF56801">
    <property type="entry name" value="Acetyl-CoA synthetase-like"/>
    <property type="match status" value="1"/>
</dbReference>
<keyword evidence="3" id="KW-0597">Phosphoprotein</keyword>
<dbReference type="GO" id="GO:0031177">
    <property type="term" value="F:phosphopantetheine binding"/>
    <property type="evidence" value="ECO:0007669"/>
    <property type="project" value="TreeGrafter"/>
</dbReference>
<dbReference type="InterPro" id="IPR000873">
    <property type="entry name" value="AMP-dep_synth/lig_dom"/>
</dbReference>
<accession>A0AAU8JER2</accession>
<organism evidence="5">
    <name type="scientific">Planktothricoides raciborskii GIHE-MW2</name>
    <dbReference type="NCBI Taxonomy" id="2792601"/>
    <lineage>
        <taxon>Bacteria</taxon>
        <taxon>Bacillati</taxon>
        <taxon>Cyanobacteriota</taxon>
        <taxon>Cyanophyceae</taxon>
        <taxon>Oscillatoriophycideae</taxon>
        <taxon>Oscillatoriales</taxon>
        <taxon>Oscillatoriaceae</taxon>
        <taxon>Planktothricoides</taxon>
    </lineage>
</organism>
<dbReference type="Gene3D" id="3.40.50.980">
    <property type="match status" value="2"/>
</dbReference>
<dbReference type="InterPro" id="IPR036736">
    <property type="entry name" value="ACP-like_sf"/>
</dbReference>
<comment type="cofactor">
    <cofactor evidence="1">
        <name>pantetheine 4'-phosphate</name>
        <dbReference type="ChEBI" id="CHEBI:47942"/>
    </cofactor>
</comment>
<dbReference type="InterPro" id="IPR020845">
    <property type="entry name" value="AMP-binding_CS"/>
</dbReference>
<dbReference type="FunFam" id="2.30.38.10:FF:000001">
    <property type="entry name" value="Non-ribosomal peptide synthetase PvdI"/>
    <property type="match status" value="1"/>
</dbReference>
<dbReference type="FunFam" id="3.30.300.30:FF:000010">
    <property type="entry name" value="Enterobactin synthetase component F"/>
    <property type="match status" value="1"/>
</dbReference>
<dbReference type="PROSITE" id="PS00455">
    <property type="entry name" value="AMP_BINDING"/>
    <property type="match status" value="1"/>
</dbReference>
<keyword evidence="2" id="KW-0596">Phosphopantetheine</keyword>
<sequence>MVVVMANLLPPNFGEQGIVNYKEEIPVLPVLINTEGQKLLEAWNHTETDYRRDWCIHHWFEEQAQQTPDTTAVVFGHEKLTYQQLNQRANQLAHHLQRLGVKPETLVGICIERSLEMVVALLAVLKAGAAYVPLDPSYPPDRLAYMLADAQVYLLLTTGKLLETYSEIAPVAQGYTVVDLDREWDKISQISKDNPVSSVQPHNLAYVLYTSGSTGKPKGVMMEHLPLVNLIDWHMHNRVTPAKTLQFAPLSFDISFHEIFSTWCSGGTLVLISEEQRRNPEALFNVILTQGVEKIYLPFAALQQLAKIAKGRSLPLREVMTAGEQLLIVPAIAEFFQKSGCILHNHYGATECQDVTAFTLSNNVQDWQTLPPIGRPIHNTQIYILDRSYQLVPIGAEGELYIGGEGIARGYFNRPDLTQERFIANPFGPGRLYKTGDLARYLPDGNIQHLGRADRQVKLRGFRIELGEIEGLLSQHPMVRECAVILREDVPGNKRLVAYVVPLNEAVTNDLELILHRHLRSNLPDYMVPTAIVFLEEMPLTPTGKLDRRNFPVPKRSLPLLTSEIVLPQTETEKQIAQVWQDILQLEAVSITQNFFDLGGTSLLLMQVYEKLVEIFHNRLTTITTLFQYPTIQKLAAELSEEKAQQQVTKWALNQRNCYSMASHQRQVRQAHRQRHR</sequence>
<evidence type="ECO:0000256" key="3">
    <source>
        <dbReference type="ARBA" id="ARBA00022553"/>
    </source>
</evidence>
<dbReference type="Gene3D" id="2.30.38.10">
    <property type="entry name" value="Luciferase, Domain 3"/>
    <property type="match status" value="1"/>
</dbReference>
<protein>
    <submittedName>
        <fullName evidence="5">Amino acid adenylation domain-containing protein</fullName>
    </submittedName>
</protein>
<dbReference type="FunFam" id="3.40.50.980:FF:000001">
    <property type="entry name" value="Non-ribosomal peptide synthetase"/>
    <property type="match status" value="1"/>
</dbReference>
<proteinExistence type="predicted"/>
<dbReference type="SUPFAM" id="SSF47336">
    <property type="entry name" value="ACP-like"/>
    <property type="match status" value="1"/>
</dbReference>
<dbReference type="AlphaFoldDB" id="A0AAU8JER2"/>
<reference evidence="5" key="1">
    <citation type="submission" date="2024-07" db="EMBL/GenBank/DDBJ databases">
        <authorList>
            <person name="Kim Y.J."/>
            <person name="Jeong J.Y."/>
        </authorList>
    </citation>
    <scope>NUCLEOTIDE SEQUENCE</scope>
    <source>
        <strain evidence="5">GIHE-MW2</strain>
    </source>
</reference>
<evidence type="ECO:0000259" key="4">
    <source>
        <dbReference type="PROSITE" id="PS50075"/>
    </source>
</evidence>
<dbReference type="FunFam" id="3.40.50.12780:FF:000012">
    <property type="entry name" value="Non-ribosomal peptide synthetase"/>
    <property type="match status" value="1"/>
</dbReference>
<name>A0AAU8JER2_9CYAN</name>
<dbReference type="RefSeq" id="WP_082348970.1">
    <property type="nucleotide sequence ID" value="NZ_CP159837.1"/>
</dbReference>
<dbReference type="Gene3D" id="3.30.300.30">
    <property type="match status" value="1"/>
</dbReference>
<dbReference type="Pfam" id="PF13193">
    <property type="entry name" value="AMP-binding_C"/>
    <property type="match status" value="1"/>
</dbReference>
<gene>
    <name evidence="5" type="ORF">ABWT76_000489</name>
</gene>
<dbReference type="InterPro" id="IPR020459">
    <property type="entry name" value="AMP-binding"/>
</dbReference>
<evidence type="ECO:0000256" key="1">
    <source>
        <dbReference type="ARBA" id="ARBA00001957"/>
    </source>
</evidence>
<dbReference type="NCBIfam" id="TIGR01733">
    <property type="entry name" value="AA-adenyl-dom"/>
    <property type="match status" value="1"/>
</dbReference>
<dbReference type="PROSITE" id="PS50075">
    <property type="entry name" value="CARRIER"/>
    <property type="match status" value="1"/>
</dbReference>